<dbReference type="PANTHER" id="PTHR30605">
    <property type="entry name" value="ANHYDRO-N-ACETYLMURAMIC ACID KINASE"/>
    <property type="match status" value="1"/>
</dbReference>
<keyword evidence="1" id="KW-0808">Transferase</keyword>
<comment type="function">
    <text evidence="1">Catalyzes the specific phosphorylation of 1,6-anhydro-N-acetylmuramic acid (anhMurNAc) with the simultaneous cleavage of the 1,6-anhydro ring, generating MurNAc-6-P. Is required for the utilization of anhMurNAc either imported from the medium or derived from its own cell wall murein, and thus plays a role in cell wall recycling.</text>
</comment>
<dbReference type="HAMAP" id="MF_01270">
    <property type="entry name" value="AnhMurNAc_kinase"/>
    <property type="match status" value="1"/>
</dbReference>
<dbReference type="GO" id="GO:0097175">
    <property type="term" value="P:1,6-anhydro-N-acetyl-beta-muramic acid catabolic process"/>
    <property type="evidence" value="ECO:0007669"/>
    <property type="project" value="UniProtKB-UniRule"/>
</dbReference>
<dbReference type="Proteomes" id="UP000627715">
    <property type="component" value="Unassembled WGS sequence"/>
</dbReference>
<evidence type="ECO:0000256" key="1">
    <source>
        <dbReference type="HAMAP-Rule" id="MF_01270"/>
    </source>
</evidence>
<reference evidence="2" key="2">
    <citation type="submission" date="2020-09" db="EMBL/GenBank/DDBJ databases">
        <authorList>
            <person name="Sun Q."/>
            <person name="Zhou Y."/>
        </authorList>
    </citation>
    <scope>NUCLEOTIDE SEQUENCE</scope>
    <source>
        <strain evidence="2">CGMCC 1.15425</strain>
    </source>
</reference>
<dbReference type="Pfam" id="PF03702">
    <property type="entry name" value="AnmK"/>
    <property type="match status" value="1"/>
</dbReference>
<keyword evidence="1" id="KW-0119">Carbohydrate metabolism</keyword>
<dbReference type="Gene3D" id="3.30.420.40">
    <property type="match status" value="2"/>
</dbReference>
<feature type="binding site" evidence="1">
    <location>
        <begin position="17"/>
        <end position="24"/>
    </location>
    <ligand>
        <name>ATP</name>
        <dbReference type="ChEBI" id="CHEBI:30616"/>
    </ligand>
</feature>
<keyword evidence="1" id="KW-0547">Nucleotide-binding</keyword>
<comment type="pathway">
    <text evidence="1">Cell wall biogenesis; peptidoglycan recycling.</text>
</comment>
<evidence type="ECO:0000313" key="3">
    <source>
        <dbReference type="Proteomes" id="UP000627715"/>
    </source>
</evidence>
<comment type="caution">
    <text evidence="2">The sequence shown here is derived from an EMBL/GenBank/DDBJ whole genome shotgun (WGS) entry which is preliminary data.</text>
</comment>
<comment type="similarity">
    <text evidence="1">Belongs to the anhydro-N-acetylmuramic acid kinase family.</text>
</comment>
<accession>A0A916QKN9</accession>
<dbReference type="NCBIfam" id="NF007139">
    <property type="entry name" value="PRK09585.1-3"/>
    <property type="match status" value="1"/>
</dbReference>
<dbReference type="RefSeq" id="WP_068810772.1">
    <property type="nucleotide sequence ID" value="NZ_BMIY01000007.1"/>
</dbReference>
<dbReference type="GO" id="GO:0005524">
    <property type="term" value="F:ATP binding"/>
    <property type="evidence" value="ECO:0007669"/>
    <property type="project" value="UniProtKB-UniRule"/>
</dbReference>
<comment type="catalytic activity">
    <reaction evidence="1">
        <text>1,6-anhydro-N-acetyl-beta-muramate + ATP + H2O = N-acetyl-D-muramate 6-phosphate + ADP + H(+)</text>
        <dbReference type="Rhea" id="RHEA:24952"/>
        <dbReference type="ChEBI" id="CHEBI:15377"/>
        <dbReference type="ChEBI" id="CHEBI:15378"/>
        <dbReference type="ChEBI" id="CHEBI:30616"/>
        <dbReference type="ChEBI" id="CHEBI:58690"/>
        <dbReference type="ChEBI" id="CHEBI:58722"/>
        <dbReference type="ChEBI" id="CHEBI:456216"/>
        <dbReference type="EC" id="2.7.1.170"/>
    </reaction>
</comment>
<protein>
    <recommendedName>
        <fullName evidence="1">Anhydro-N-acetylmuramic acid kinase</fullName>
        <ecNumber evidence="1">2.7.1.170</ecNumber>
    </recommendedName>
    <alternativeName>
        <fullName evidence="1">AnhMurNAc kinase</fullName>
    </alternativeName>
</protein>
<dbReference type="EC" id="2.7.1.170" evidence="1"/>
<dbReference type="PANTHER" id="PTHR30605:SF0">
    <property type="entry name" value="ANHYDRO-N-ACETYLMURAMIC ACID KINASE"/>
    <property type="match status" value="1"/>
</dbReference>
<reference evidence="2" key="1">
    <citation type="journal article" date="2014" name="Int. J. Syst. Evol. Microbiol.">
        <title>Complete genome sequence of Corynebacterium casei LMG S-19264T (=DSM 44701T), isolated from a smear-ripened cheese.</title>
        <authorList>
            <consortium name="US DOE Joint Genome Institute (JGI-PGF)"/>
            <person name="Walter F."/>
            <person name="Albersmeier A."/>
            <person name="Kalinowski J."/>
            <person name="Ruckert C."/>
        </authorList>
    </citation>
    <scope>NUCLEOTIDE SEQUENCE</scope>
    <source>
        <strain evidence="2">CGMCC 1.15425</strain>
    </source>
</reference>
<sequence length="387" mass="41553">MTASAGTGSFFIGLISGTSMDGIDAALIQLHRDAQPEIISTLATPYSQELSEALARLCLNQTIKPSQLGAINIQVGRAFAQAALNLLSANNLTTSDITAIGSHGQTVWHEPDSDTPFTMQLGDPNTIAHLTGITTVADFRGRDMAAGGQGAPLAPLFHQHCFYHPDNQAAIVNIGGIANLTTLADQKQDCPSGFDTGPGNVLMDCWINHCQQRAYDHNGDWARQGEVIPSLLSHMLQEPYLQLPAPKSTGRELFNLVWIQEVLQASTSISQTEAQSQANIQRTLLELTAVTICQAFESQIENQGKAKYPQLAVCGGGAHNPLLMDRLAALLPKVEVCSTRVLGIDPDWVEAGTFAWLASETLKGRRFNNQRLTGAQGNIILGGIYTA</sequence>
<name>A0A916QKN9_9GAMM</name>
<dbReference type="CDD" id="cd24050">
    <property type="entry name" value="ASKHA_NBD_ANMK"/>
    <property type="match status" value="1"/>
</dbReference>
<dbReference type="InterPro" id="IPR043129">
    <property type="entry name" value="ATPase_NBD"/>
</dbReference>
<dbReference type="GO" id="GO:0016773">
    <property type="term" value="F:phosphotransferase activity, alcohol group as acceptor"/>
    <property type="evidence" value="ECO:0007669"/>
    <property type="project" value="UniProtKB-UniRule"/>
</dbReference>
<dbReference type="GO" id="GO:0009254">
    <property type="term" value="P:peptidoglycan turnover"/>
    <property type="evidence" value="ECO:0007669"/>
    <property type="project" value="UniProtKB-UniRule"/>
</dbReference>
<proteinExistence type="inferred from homology"/>
<dbReference type="EMBL" id="BMIY01000007">
    <property type="protein sequence ID" value="GFZ75574.1"/>
    <property type="molecule type" value="Genomic_DNA"/>
</dbReference>
<comment type="pathway">
    <text evidence="1">Amino-sugar metabolism; 1,6-anhydro-N-acetylmuramate degradation.</text>
</comment>
<dbReference type="SUPFAM" id="SSF53067">
    <property type="entry name" value="Actin-like ATPase domain"/>
    <property type="match status" value="1"/>
</dbReference>
<evidence type="ECO:0000313" key="2">
    <source>
        <dbReference type="EMBL" id="GFZ75574.1"/>
    </source>
</evidence>
<organism evidence="2 3">
    <name type="scientific">Pseudohongiella nitratireducens</name>
    <dbReference type="NCBI Taxonomy" id="1768907"/>
    <lineage>
        <taxon>Bacteria</taxon>
        <taxon>Pseudomonadati</taxon>
        <taxon>Pseudomonadota</taxon>
        <taxon>Gammaproteobacteria</taxon>
        <taxon>Pseudomonadales</taxon>
        <taxon>Pseudohongiellaceae</taxon>
        <taxon>Pseudohongiella</taxon>
    </lineage>
</organism>
<dbReference type="InterPro" id="IPR005338">
    <property type="entry name" value="Anhydro_N_Ac-Mur_kinase"/>
</dbReference>
<dbReference type="OrthoDB" id="9763949at2"/>
<keyword evidence="1 2" id="KW-0418">Kinase</keyword>
<keyword evidence="3" id="KW-1185">Reference proteome</keyword>
<keyword evidence="1" id="KW-0067">ATP-binding</keyword>
<gene>
    <name evidence="1 2" type="primary">anmK</name>
    <name evidence="2" type="ORF">GCM10011403_17040</name>
</gene>
<dbReference type="GO" id="GO:0016301">
    <property type="term" value="F:kinase activity"/>
    <property type="evidence" value="ECO:0007669"/>
    <property type="project" value="UniProtKB-KW"/>
</dbReference>
<dbReference type="GO" id="GO:0006040">
    <property type="term" value="P:amino sugar metabolic process"/>
    <property type="evidence" value="ECO:0007669"/>
    <property type="project" value="InterPro"/>
</dbReference>
<dbReference type="AlphaFoldDB" id="A0A916QKN9"/>